<keyword evidence="4 8" id="KW-0812">Transmembrane</keyword>
<dbReference type="SUPFAM" id="SSF103481">
    <property type="entry name" value="Multidrug resistance efflux transporter EmrE"/>
    <property type="match status" value="2"/>
</dbReference>
<evidence type="ECO:0000256" key="5">
    <source>
        <dbReference type="ARBA" id="ARBA00022989"/>
    </source>
</evidence>
<evidence type="ECO:0000256" key="6">
    <source>
        <dbReference type="ARBA" id="ARBA00023136"/>
    </source>
</evidence>
<protein>
    <submittedName>
        <fullName evidence="9">Integral membrane protein, putative</fullName>
    </submittedName>
</protein>
<dbReference type="eggNOG" id="KOG2766">
    <property type="taxonomic scope" value="Eukaryota"/>
</dbReference>
<keyword evidence="5 8" id="KW-1133">Transmembrane helix</keyword>
<feature type="transmembrane region" description="Helical" evidence="8">
    <location>
        <begin position="41"/>
        <end position="61"/>
    </location>
</feature>
<evidence type="ECO:0000256" key="8">
    <source>
        <dbReference type="SAM" id="Phobius"/>
    </source>
</evidence>
<dbReference type="KEGG" id="tva:4755764"/>
<proteinExistence type="inferred from homology"/>
<evidence type="ECO:0000256" key="4">
    <source>
        <dbReference type="ARBA" id="ARBA00022692"/>
    </source>
</evidence>
<dbReference type="VEuPathDB" id="TrichDB:TVAGG3_0888860"/>
<feature type="region of interest" description="Disordered" evidence="7">
    <location>
        <begin position="304"/>
        <end position="340"/>
    </location>
</feature>
<dbReference type="EMBL" id="DS113693">
    <property type="protein sequence ID" value="EAX97974.1"/>
    <property type="molecule type" value="Genomic_DNA"/>
</dbReference>
<dbReference type="SMR" id="A2FAU5"/>
<dbReference type="PANTHER" id="PTHR14233">
    <property type="entry name" value="DUF914-RELATED"/>
    <property type="match status" value="1"/>
</dbReference>
<sequence>MKCIGYFEGWLDHKWFAMIMWQVCSLMLSALAIFCKFLEQIAGFTLPFLQLAISYVALLLINLWKLPKTTASWFGYIMVGLLNLGGDVSSIYAYTLTSISSAQLLVTTVIFWVAPLAFFVFKRKLTLWQILAIFIGMGGVVIVFLEDGVGDSRWLGNMIALISAICYAIATTLEEKLVHEGSIAIYLFRFGTTTSPISIILMFAVEFKTIKKYLWVASTISLIIAYGIVMALYYTLVPVIMKHSNATEMNLSFLTSNFFSLFIDCLIFKHKLTWPYVVGFLCVPFAIVLFCLFPYKKTEEEANQSFDADVESNNDLEDKEKIVEDPKKQENEEVQEPAPN</sequence>
<dbReference type="GO" id="GO:0022857">
    <property type="term" value="F:transmembrane transporter activity"/>
    <property type="evidence" value="ECO:0007669"/>
    <property type="project" value="InterPro"/>
</dbReference>
<keyword evidence="10" id="KW-1185">Reference proteome</keyword>
<dbReference type="InParanoid" id="A2FAU5"/>
<evidence type="ECO:0000313" key="9">
    <source>
        <dbReference type="EMBL" id="EAX97974.1"/>
    </source>
</evidence>
<accession>A2FAU5</accession>
<gene>
    <name evidence="9" type="ORF">TVAG_017460</name>
</gene>
<dbReference type="OrthoDB" id="429955at2759"/>
<dbReference type="STRING" id="5722.A2FAU5"/>
<dbReference type="AlphaFoldDB" id="A2FAU5"/>
<name>A2FAU5_TRIV3</name>
<feature type="transmembrane region" description="Helical" evidence="8">
    <location>
        <begin position="102"/>
        <end position="121"/>
    </location>
</feature>
<dbReference type="OMA" id="NVCQEHT"/>
<dbReference type="Pfam" id="PF06027">
    <property type="entry name" value="SLC35F"/>
    <property type="match status" value="1"/>
</dbReference>
<evidence type="ECO:0000256" key="2">
    <source>
        <dbReference type="ARBA" id="ARBA00007863"/>
    </source>
</evidence>
<keyword evidence="6 8" id="KW-0472">Membrane</keyword>
<organism evidence="9 10">
    <name type="scientific">Trichomonas vaginalis (strain ATCC PRA-98 / G3)</name>
    <dbReference type="NCBI Taxonomy" id="412133"/>
    <lineage>
        <taxon>Eukaryota</taxon>
        <taxon>Metamonada</taxon>
        <taxon>Parabasalia</taxon>
        <taxon>Trichomonadida</taxon>
        <taxon>Trichomonadidae</taxon>
        <taxon>Trichomonas</taxon>
    </lineage>
</organism>
<feature type="transmembrane region" description="Helical" evidence="8">
    <location>
        <begin position="73"/>
        <end position="95"/>
    </location>
</feature>
<dbReference type="PANTHER" id="PTHR14233:SF4">
    <property type="entry name" value="SOLUTE CARRIER FAMILY 35 MEMBER F2"/>
    <property type="match status" value="1"/>
</dbReference>
<dbReference type="InterPro" id="IPR009262">
    <property type="entry name" value="SLC35_F1/F2/F6"/>
</dbReference>
<feature type="transmembrane region" description="Helical" evidence="8">
    <location>
        <begin position="127"/>
        <end position="145"/>
    </location>
</feature>
<reference evidence="9" key="2">
    <citation type="journal article" date="2007" name="Science">
        <title>Draft genome sequence of the sexually transmitted pathogen Trichomonas vaginalis.</title>
        <authorList>
            <person name="Carlton J.M."/>
            <person name="Hirt R.P."/>
            <person name="Silva J.C."/>
            <person name="Delcher A.L."/>
            <person name="Schatz M."/>
            <person name="Zhao Q."/>
            <person name="Wortman J.R."/>
            <person name="Bidwell S.L."/>
            <person name="Alsmark U.C.M."/>
            <person name="Besteiro S."/>
            <person name="Sicheritz-Ponten T."/>
            <person name="Noel C.J."/>
            <person name="Dacks J.B."/>
            <person name="Foster P.G."/>
            <person name="Simillion C."/>
            <person name="Van de Peer Y."/>
            <person name="Miranda-Saavedra D."/>
            <person name="Barton G.J."/>
            <person name="Westrop G.D."/>
            <person name="Mueller S."/>
            <person name="Dessi D."/>
            <person name="Fiori P.L."/>
            <person name="Ren Q."/>
            <person name="Paulsen I."/>
            <person name="Zhang H."/>
            <person name="Bastida-Corcuera F.D."/>
            <person name="Simoes-Barbosa A."/>
            <person name="Brown M.T."/>
            <person name="Hayes R.D."/>
            <person name="Mukherjee M."/>
            <person name="Okumura C.Y."/>
            <person name="Schneider R."/>
            <person name="Smith A.J."/>
            <person name="Vanacova S."/>
            <person name="Villalvazo M."/>
            <person name="Haas B.J."/>
            <person name="Pertea M."/>
            <person name="Feldblyum T.V."/>
            <person name="Utterback T.R."/>
            <person name="Shu C.L."/>
            <person name="Osoegawa K."/>
            <person name="de Jong P.J."/>
            <person name="Hrdy I."/>
            <person name="Horvathova L."/>
            <person name="Zubacova Z."/>
            <person name="Dolezal P."/>
            <person name="Malik S.B."/>
            <person name="Logsdon J.M. Jr."/>
            <person name="Henze K."/>
            <person name="Gupta A."/>
            <person name="Wang C.C."/>
            <person name="Dunne R.L."/>
            <person name="Upcroft J.A."/>
            <person name="Upcroft P."/>
            <person name="White O."/>
            <person name="Salzberg S.L."/>
            <person name="Tang P."/>
            <person name="Chiu C.-H."/>
            <person name="Lee Y.-S."/>
            <person name="Embley T.M."/>
            <person name="Coombs G.H."/>
            <person name="Mottram J.C."/>
            <person name="Tachezy J."/>
            <person name="Fraser-Liggett C.M."/>
            <person name="Johnson P.J."/>
        </authorList>
    </citation>
    <scope>NUCLEOTIDE SEQUENCE [LARGE SCALE GENOMIC DNA]</scope>
    <source>
        <strain evidence="9">G3</strain>
    </source>
</reference>
<feature type="transmembrane region" description="Helical" evidence="8">
    <location>
        <begin position="154"/>
        <end position="171"/>
    </location>
</feature>
<dbReference type="Proteomes" id="UP000001542">
    <property type="component" value="Unassembled WGS sequence"/>
</dbReference>
<feature type="transmembrane region" description="Helical" evidence="8">
    <location>
        <begin position="15"/>
        <end position="34"/>
    </location>
</feature>
<feature type="compositionally biased region" description="Basic and acidic residues" evidence="7">
    <location>
        <begin position="316"/>
        <end position="331"/>
    </location>
</feature>
<dbReference type="InterPro" id="IPR052221">
    <property type="entry name" value="SLC35F_Transporter"/>
</dbReference>
<dbReference type="GO" id="GO:0016020">
    <property type="term" value="C:membrane"/>
    <property type="evidence" value="ECO:0007669"/>
    <property type="project" value="UniProtKB-SubCell"/>
</dbReference>
<evidence type="ECO:0000256" key="3">
    <source>
        <dbReference type="ARBA" id="ARBA00022448"/>
    </source>
</evidence>
<comment type="similarity">
    <text evidence="2">Belongs to the SLC35F solute transporter family.</text>
</comment>
<comment type="subcellular location">
    <subcellularLocation>
        <location evidence="1">Membrane</location>
        <topology evidence="1">Multi-pass membrane protein</topology>
    </subcellularLocation>
</comment>
<feature type="transmembrane region" description="Helical" evidence="8">
    <location>
        <begin position="183"/>
        <end position="204"/>
    </location>
</feature>
<reference evidence="9" key="1">
    <citation type="submission" date="2006-10" db="EMBL/GenBank/DDBJ databases">
        <authorList>
            <person name="Amadeo P."/>
            <person name="Zhao Q."/>
            <person name="Wortman J."/>
            <person name="Fraser-Liggett C."/>
            <person name="Carlton J."/>
        </authorList>
    </citation>
    <scope>NUCLEOTIDE SEQUENCE</scope>
    <source>
        <strain evidence="9">G3</strain>
    </source>
</reference>
<dbReference type="FunCoup" id="A2FAU5">
    <property type="interactions" value="160"/>
</dbReference>
<keyword evidence="3" id="KW-0813">Transport</keyword>
<feature type="transmembrane region" description="Helical" evidence="8">
    <location>
        <begin position="213"/>
        <end position="237"/>
    </location>
</feature>
<dbReference type="VEuPathDB" id="TrichDB:TVAG_017460"/>
<evidence type="ECO:0000313" key="10">
    <source>
        <dbReference type="Proteomes" id="UP000001542"/>
    </source>
</evidence>
<feature type="transmembrane region" description="Helical" evidence="8">
    <location>
        <begin position="274"/>
        <end position="295"/>
    </location>
</feature>
<evidence type="ECO:0000256" key="1">
    <source>
        <dbReference type="ARBA" id="ARBA00004141"/>
    </source>
</evidence>
<dbReference type="InterPro" id="IPR037185">
    <property type="entry name" value="EmrE-like"/>
</dbReference>
<evidence type="ECO:0000256" key="7">
    <source>
        <dbReference type="SAM" id="MobiDB-lite"/>
    </source>
</evidence>
<dbReference type="RefSeq" id="XP_001310904.1">
    <property type="nucleotide sequence ID" value="XM_001310903.1"/>
</dbReference>